<sequence length="192" mass="20536">MQNQRRLPPEPLNGVDIPGLLATIRLVADQPELAQFQFRTCNEWVHGTHSRSAFVGFAGAGRELKHERFYFADTDHPAVLCGKGSAPTPVEWILHGLAGCLMAGIANDAAARGIRLTKVKCSVSGDIDLRGIFGAPCAIRNGFSDITVTFDISGEATGEMLEALVANSRARSAVFDILTAGVPISVNVRAQH</sequence>
<organism evidence="1 2">
    <name type="scientific">Mesorhizobium denitrificans</name>
    <dbReference type="NCBI Taxonomy" id="2294114"/>
    <lineage>
        <taxon>Bacteria</taxon>
        <taxon>Pseudomonadati</taxon>
        <taxon>Pseudomonadota</taxon>
        <taxon>Alphaproteobacteria</taxon>
        <taxon>Hyphomicrobiales</taxon>
        <taxon>Phyllobacteriaceae</taxon>
        <taxon>Mesorhizobium</taxon>
    </lineage>
</organism>
<dbReference type="InterPro" id="IPR052924">
    <property type="entry name" value="OsmC/Ohr_hydroprdx_reductase"/>
</dbReference>
<dbReference type="Pfam" id="PF02566">
    <property type="entry name" value="OsmC"/>
    <property type="match status" value="1"/>
</dbReference>
<keyword evidence="2" id="KW-1185">Reference proteome</keyword>
<protein>
    <submittedName>
        <fullName evidence="1">OsmC family peroxiredoxin</fullName>
    </submittedName>
</protein>
<dbReference type="RefSeq" id="WP_116624969.1">
    <property type="nucleotide sequence ID" value="NZ_QURN01000013.1"/>
</dbReference>
<dbReference type="PANTHER" id="PTHR35368">
    <property type="entry name" value="HYDROPEROXIDE REDUCTASE"/>
    <property type="match status" value="1"/>
</dbReference>
<dbReference type="InterPro" id="IPR003718">
    <property type="entry name" value="OsmC/Ohr_fam"/>
</dbReference>
<gene>
    <name evidence="1" type="ORF">DY251_16275</name>
</gene>
<evidence type="ECO:0000313" key="1">
    <source>
        <dbReference type="EMBL" id="RFC65861.1"/>
    </source>
</evidence>
<dbReference type="AlphaFoldDB" id="A0A371X9J4"/>
<dbReference type="InterPro" id="IPR015946">
    <property type="entry name" value="KH_dom-like_a/b"/>
</dbReference>
<name>A0A371X9J4_9HYPH</name>
<dbReference type="Gene3D" id="3.30.300.20">
    <property type="match status" value="1"/>
</dbReference>
<reference evidence="2" key="1">
    <citation type="submission" date="2018-08" db="EMBL/GenBank/DDBJ databases">
        <authorList>
            <person name="Im W.T."/>
        </authorList>
    </citation>
    <scope>NUCLEOTIDE SEQUENCE [LARGE SCALE GENOMIC DNA]</scope>
    <source>
        <strain evidence="2">LA-28</strain>
    </source>
</reference>
<dbReference type="Proteomes" id="UP000262379">
    <property type="component" value="Unassembled WGS sequence"/>
</dbReference>
<evidence type="ECO:0000313" key="2">
    <source>
        <dbReference type="Proteomes" id="UP000262379"/>
    </source>
</evidence>
<dbReference type="PANTHER" id="PTHR35368:SF1">
    <property type="entry name" value="HYDROPEROXIDE REDUCTASE"/>
    <property type="match status" value="1"/>
</dbReference>
<comment type="caution">
    <text evidence="1">The sequence shown here is derived from an EMBL/GenBank/DDBJ whole genome shotgun (WGS) entry which is preliminary data.</text>
</comment>
<dbReference type="EMBL" id="QURN01000013">
    <property type="protein sequence ID" value="RFC65861.1"/>
    <property type="molecule type" value="Genomic_DNA"/>
</dbReference>
<dbReference type="InterPro" id="IPR036102">
    <property type="entry name" value="OsmC/Ohrsf"/>
</dbReference>
<proteinExistence type="predicted"/>
<dbReference type="SUPFAM" id="SSF82784">
    <property type="entry name" value="OsmC-like"/>
    <property type="match status" value="1"/>
</dbReference>
<accession>A0A371X9J4</accession>